<feature type="domain" description="Zinc finger DksA/TraR C4-type" evidence="5">
    <location>
        <begin position="89"/>
        <end position="119"/>
    </location>
</feature>
<sequence length="120" mass="13839">MTKKQLQHFGEILEEKKIKITKELEGIASKDPSVKGDWDSKFPRYESEDFDIEEAPNEVEEYINRLPLEHQLELQLQAMSSALERIKNGTYGKCSNCKGNIPAKRLELVPETELCLKCKK</sequence>
<evidence type="ECO:0000313" key="6">
    <source>
        <dbReference type="EMBL" id="OGZ60961.1"/>
    </source>
</evidence>
<dbReference type="PROSITE" id="PS01102">
    <property type="entry name" value="ZF_DKSA_1"/>
    <property type="match status" value="1"/>
</dbReference>
<dbReference type="InterPro" id="IPR020458">
    <property type="entry name" value="Znf_DskA_TraR_CS"/>
</dbReference>
<dbReference type="AlphaFoldDB" id="A0A1G2HFE2"/>
<protein>
    <recommendedName>
        <fullName evidence="5">Zinc finger DksA/TraR C4-type domain-containing protein</fullName>
    </recommendedName>
</protein>
<comment type="caution">
    <text evidence="6">The sequence shown here is derived from an EMBL/GenBank/DDBJ whole genome shotgun (WGS) entry which is preliminary data.</text>
</comment>
<feature type="zinc finger region" description="dksA C4-type" evidence="4">
    <location>
        <begin position="94"/>
        <end position="118"/>
    </location>
</feature>
<evidence type="ECO:0000256" key="4">
    <source>
        <dbReference type="PROSITE-ProRule" id="PRU00510"/>
    </source>
</evidence>
<keyword evidence="1" id="KW-0479">Metal-binding</keyword>
<accession>A0A1G2HFE2</accession>
<evidence type="ECO:0000256" key="3">
    <source>
        <dbReference type="ARBA" id="ARBA00022833"/>
    </source>
</evidence>
<evidence type="ECO:0000256" key="1">
    <source>
        <dbReference type="ARBA" id="ARBA00022723"/>
    </source>
</evidence>
<dbReference type="PANTHER" id="PTHR33823">
    <property type="entry name" value="RNA POLYMERASE-BINDING TRANSCRIPTION FACTOR DKSA-RELATED"/>
    <property type="match status" value="1"/>
</dbReference>
<dbReference type="GO" id="GO:0008270">
    <property type="term" value="F:zinc ion binding"/>
    <property type="evidence" value="ECO:0007669"/>
    <property type="project" value="UniProtKB-KW"/>
</dbReference>
<evidence type="ECO:0000313" key="7">
    <source>
        <dbReference type="Proteomes" id="UP000178835"/>
    </source>
</evidence>
<dbReference type="Gene3D" id="1.20.120.910">
    <property type="entry name" value="DksA, coiled-coil domain"/>
    <property type="match status" value="1"/>
</dbReference>
<dbReference type="EMBL" id="MHOH01000009">
    <property type="protein sequence ID" value="OGZ60961.1"/>
    <property type="molecule type" value="Genomic_DNA"/>
</dbReference>
<gene>
    <name evidence="6" type="ORF">A2919_00455</name>
</gene>
<evidence type="ECO:0000256" key="2">
    <source>
        <dbReference type="ARBA" id="ARBA00022771"/>
    </source>
</evidence>
<dbReference type="PROSITE" id="PS51128">
    <property type="entry name" value="ZF_DKSA_2"/>
    <property type="match status" value="1"/>
</dbReference>
<dbReference type="InterPro" id="IPR037187">
    <property type="entry name" value="DnaK_N"/>
</dbReference>
<proteinExistence type="predicted"/>
<dbReference type="SUPFAM" id="SSF109635">
    <property type="entry name" value="DnaK suppressor protein DksA, alpha-hairpin domain"/>
    <property type="match status" value="1"/>
</dbReference>
<dbReference type="Pfam" id="PF01258">
    <property type="entry name" value="zf-dskA_traR"/>
    <property type="match status" value="1"/>
</dbReference>
<evidence type="ECO:0000259" key="5">
    <source>
        <dbReference type="Pfam" id="PF01258"/>
    </source>
</evidence>
<keyword evidence="2" id="KW-0863">Zinc-finger</keyword>
<reference evidence="6 7" key="1">
    <citation type="journal article" date="2016" name="Nat. Commun.">
        <title>Thousands of microbial genomes shed light on interconnected biogeochemical processes in an aquifer system.</title>
        <authorList>
            <person name="Anantharaman K."/>
            <person name="Brown C.T."/>
            <person name="Hug L.A."/>
            <person name="Sharon I."/>
            <person name="Castelle C.J."/>
            <person name="Probst A.J."/>
            <person name="Thomas B.C."/>
            <person name="Singh A."/>
            <person name="Wilkins M.J."/>
            <person name="Karaoz U."/>
            <person name="Brodie E.L."/>
            <person name="Williams K.H."/>
            <person name="Hubbard S.S."/>
            <person name="Banfield J.F."/>
        </authorList>
    </citation>
    <scope>NUCLEOTIDE SEQUENCE [LARGE SCALE GENOMIC DNA]</scope>
</reference>
<name>A0A1G2HFE2_9BACT</name>
<dbReference type="SUPFAM" id="SSF57716">
    <property type="entry name" value="Glucocorticoid receptor-like (DNA-binding domain)"/>
    <property type="match status" value="1"/>
</dbReference>
<dbReference type="InterPro" id="IPR000962">
    <property type="entry name" value="Znf_DskA_TraR"/>
</dbReference>
<organism evidence="6 7">
    <name type="scientific">Candidatus Spechtbacteria bacterium RIFCSPLOWO2_01_FULL_43_12</name>
    <dbReference type="NCBI Taxonomy" id="1802162"/>
    <lineage>
        <taxon>Bacteria</taxon>
        <taxon>Candidatus Spechtiibacteriota</taxon>
    </lineage>
</organism>
<keyword evidence="3" id="KW-0862">Zinc</keyword>
<dbReference type="Proteomes" id="UP000178835">
    <property type="component" value="Unassembled WGS sequence"/>
</dbReference>